<feature type="signal peptide" evidence="7">
    <location>
        <begin position="1"/>
        <end position="29"/>
    </location>
</feature>
<feature type="chain" id="PRO_5022683105" evidence="7">
    <location>
        <begin position="30"/>
        <end position="483"/>
    </location>
</feature>
<dbReference type="Gene3D" id="3.40.720.10">
    <property type="entry name" value="Alkaline Phosphatase, subunit A"/>
    <property type="match status" value="1"/>
</dbReference>
<dbReference type="Proteomes" id="UP000316714">
    <property type="component" value="Unassembled WGS sequence"/>
</dbReference>
<evidence type="ECO:0000256" key="2">
    <source>
        <dbReference type="ARBA" id="ARBA00008779"/>
    </source>
</evidence>
<dbReference type="SUPFAM" id="SSF53649">
    <property type="entry name" value="Alkaline phosphatase-like"/>
    <property type="match status" value="1"/>
</dbReference>
<keyword evidence="4 7" id="KW-0732">Signal</keyword>
<evidence type="ECO:0000256" key="7">
    <source>
        <dbReference type="SAM" id="SignalP"/>
    </source>
</evidence>
<dbReference type="PANTHER" id="PTHR45953">
    <property type="entry name" value="IDURONATE 2-SULFATASE"/>
    <property type="match status" value="1"/>
</dbReference>
<dbReference type="GO" id="GO:0005737">
    <property type="term" value="C:cytoplasm"/>
    <property type="evidence" value="ECO:0007669"/>
    <property type="project" value="TreeGrafter"/>
</dbReference>
<dbReference type="Pfam" id="PF00884">
    <property type="entry name" value="Sulfatase"/>
    <property type="match status" value="1"/>
</dbReference>
<name>A0A5C5VIM7_9BACT</name>
<dbReference type="GO" id="GO:0004065">
    <property type="term" value="F:arylsulfatase activity"/>
    <property type="evidence" value="ECO:0007669"/>
    <property type="project" value="UniProtKB-EC"/>
</dbReference>
<evidence type="ECO:0000256" key="3">
    <source>
        <dbReference type="ARBA" id="ARBA00022723"/>
    </source>
</evidence>
<dbReference type="RefSeq" id="WP_146564949.1">
    <property type="nucleotide sequence ID" value="NZ_SIHJ01000001.1"/>
</dbReference>
<evidence type="ECO:0000313" key="9">
    <source>
        <dbReference type="EMBL" id="TWT37625.1"/>
    </source>
</evidence>
<evidence type="ECO:0000259" key="8">
    <source>
        <dbReference type="Pfam" id="PF00884"/>
    </source>
</evidence>
<dbReference type="OrthoDB" id="236884at2"/>
<evidence type="ECO:0000256" key="6">
    <source>
        <dbReference type="ARBA" id="ARBA00022837"/>
    </source>
</evidence>
<accession>A0A5C5VIM7</accession>
<comment type="caution">
    <text evidence="9">The sequence shown here is derived from an EMBL/GenBank/DDBJ whole genome shotgun (WGS) entry which is preliminary data.</text>
</comment>
<sequence length="483" mass="53211" precursor="true">MRAPAFLRNSLLAMAVFGLVVAASRWASAAENTRPNVLLIIADDLRNEMGCYGSPVAQTPRLDEFAATAVRFDKAYCQFPLCNPSRSSVLTGLRPTTVGVLGNRTWFGATRPDAVSLVRHFKAHGYQTVRSGKIFHGGIDDSQAWSVGGRPRYFGQDASAKPPVHRERNADGRLLTKTERSDRWIVLPNEGRDHTDHKIADRAVEYLRSNPTEPFFLTAGFHKPHSPLAAPQRFFDQFDPAEIELSPDYAPRPTVPEGFPAGSIRPSNADLFVGRDSTPESARKMIHAYLAASAWMDWNAGRVLDELEAQGLADNTIVLFWGDHGYQLGEKGKWSKAGSLWEQGARTPLLIRDPRAAAAGAACPRVVEALDIYPTLCDLCGLPIPEQLEGVSLARFLEDPDAASDRPAYTIWSADGKTVSGVCVRTERWRYAEFYGRGPGRMLTDPVNDPHELTNLADRPEHAELVARLSRLAQEYVAGHAAE</sequence>
<dbReference type="InterPro" id="IPR017850">
    <property type="entry name" value="Alkaline_phosphatase_core_sf"/>
</dbReference>
<gene>
    <name evidence="9" type="ORF">KOR34_25810</name>
</gene>
<feature type="domain" description="Sulfatase N-terminal" evidence="8">
    <location>
        <begin position="35"/>
        <end position="381"/>
    </location>
</feature>
<keyword evidence="3" id="KW-0479">Metal-binding</keyword>
<dbReference type="GO" id="GO:0004423">
    <property type="term" value="F:iduronate-2-sulfatase activity"/>
    <property type="evidence" value="ECO:0007669"/>
    <property type="project" value="InterPro"/>
</dbReference>
<dbReference type="InterPro" id="IPR035874">
    <property type="entry name" value="IDS"/>
</dbReference>
<keyword evidence="10" id="KW-1185">Reference proteome</keyword>
<evidence type="ECO:0000256" key="4">
    <source>
        <dbReference type="ARBA" id="ARBA00022729"/>
    </source>
</evidence>
<protein>
    <submittedName>
        <fullName evidence="9">Arylsulfatase</fullName>
        <ecNumber evidence="9">3.1.6.1</ecNumber>
    </submittedName>
</protein>
<dbReference type="InterPro" id="IPR000917">
    <property type="entry name" value="Sulfatase_N"/>
</dbReference>
<keyword evidence="6" id="KW-0106">Calcium</keyword>
<evidence type="ECO:0000256" key="5">
    <source>
        <dbReference type="ARBA" id="ARBA00022801"/>
    </source>
</evidence>
<evidence type="ECO:0000256" key="1">
    <source>
        <dbReference type="ARBA" id="ARBA00001913"/>
    </source>
</evidence>
<proteinExistence type="inferred from homology"/>
<comment type="similarity">
    <text evidence="2">Belongs to the sulfatase family.</text>
</comment>
<dbReference type="CDD" id="cd16030">
    <property type="entry name" value="iduronate-2-sulfatase"/>
    <property type="match status" value="1"/>
</dbReference>
<organism evidence="9 10">
    <name type="scientific">Posidoniimonas corsicana</name>
    <dbReference type="NCBI Taxonomy" id="1938618"/>
    <lineage>
        <taxon>Bacteria</taxon>
        <taxon>Pseudomonadati</taxon>
        <taxon>Planctomycetota</taxon>
        <taxon>Planctomycetia</taxon>
        <taxon>Pirellulales</taxon>
        <taxon>Lacipirellulaceae</taxon>
        <taxon>Posidoniimonas</taxon>
    </lineage>
</organism>
<dbReference type="EMBL" id="SIHJ01000001">
    <property type="protein sequence ID" value="TWT37625.1"/>
    <property type="molecule type" value="Genomic_DNA"/>
</dbReference>
<dbReference type="PANTHER" id="PTHR45953:SF1">
    <property type="entry name" value="IDURONATE 2-SULFATASE"/>
    <property type="match status" value="1"/>
</dbReference>
<dbReference type="GO" id="GO:0046872">
    <property type="term" value="F:metal ion binding"/>
    <property type="evidence" value="ECO:0007669"/>
    <property type="project" value="UniProtKB-KW"/>
</dbReference>
<reference evidence="9 10" key="1">
    <citation type="submission" date="2019-02" db="EMBL/GenBank/DDBJ databases">
        <title>Deep-cultivation of Planctomycetes and their phenomic and genomic characterization uncovers novel biology.</title>
        <authorList>
            <person name="Wiegand S."/>
            <person name="Jogler M."/>
            <person name="Boedeker C."/>
            <person name="Pinto D."/>
            <person name="Vollmers J."/>
            <person name="Rivas-Marin E."/>
            <person name="Kohn T."/>
            <person name="Peeters S.H."/>
            <person name="Heuer A."/>
            <person name="Rast P."/>
            <person name="Oberbeckmann S."/>
            <person name="Bunk B."/>
            <person name="Jeske O."/>
            <person name="Meyerdierks A."/>
            <person name="Storesund J.E."/>
            <person name="Kallscheuer N."/>
            <person name="Luecker S."/>
            <person name="Lage O.M."/>
            <person name="Pohl T."/>
            <person name="Merkel B.J."/>
            <person name="Hornburger P."/>
            <person name="Mueller R.-W."/>
            <person name="Bruemmer F."/>
            <person name="Labrenz M."/>
            <person name="Spormann A.M."/>
            <person name="Op Den Camp H."/>
            <person name="Overmann J."/>
            <person name="Amann R."/>
            <person name="Jetten M.S.M."/>
            <person name="Mascher T."/>
            <person name="Medema M.H."/>
            <person name="Devos D.P."/>
            <person name="Kaster A.-K."/>
            <person name="Ovreas L."/>
            <person name="Rohde M."/>
            <person name="Galperin M.Y."/>
            <person name="Jogler C."/>
        </authorList>
    </citation>
    <scope>NUCLEOTIDE SEQUENCE [LARGE SCALE GENOMIC DNA]</scope>
    <source>
        <strain evidence="9 10">KOR34</strain>
    </source>
</reference>
<comment type="cofactor">
    <cofactor evidence="1">
        <name>Ca(2+)</name>
        <dbReference type="ChEBI" id="CHEBI:29108"/>
    </cofactor>
</comment>
<evidence type="ECO:0000313" key="10">
    <source>
        <dbReference type="Proteomes" id="UP000316714"/>
    </source>
</evidence>
<dbReference type="AlphaFoldDB" id="A0A5C5VIM7"/>
<keyword evidence="5 9" id="KW-0378">Hydrolase</keyword>
<dbReference type="EC" id="3.1.6.1" evidence="9"/>